<dbReference type="InParanoid" id="A0A2V0NQ14"/>
<dbReference type="InterPro" id="IPR024654">
    <property type="entry name" value="Calcineurin-like_PHP_lpxH"/>
</dbReference>
<reference evidence="4 5" key="1">
    <citation type="journal article" date="2018" name="Sci. Rep.">
        <title>Raphidocelis subcapitata (=Pseudokirchneriella subcapitata) provides an insight into genome evolution and environmental adaptations in the Sphaeropleales.</title>
        <authorList>
            <person name="Suzuki S."/>
            <person name="Yamaguchi H."/>
            <person name="Nakajima N."/>
            <person name="Kawachi M."/>
        </authorList>
    </citation>
    <scope>NUCLEOTIDE SEQUENCE [LARGE SCALE GENOMIC DNA]</scope>
    <source>
        <strain evidence="4 5">NIES-35</strain>
    </source>
</reference>
<organism evidence="4 5">
    <name type="scientific">Raphidocelis subcapitata</name>
    <dbReference type="NCBI Taxonomy" id="307507"/>
    <lineage>
        <taxon>Eukaryota</taxon>
        <taxon>Viridiplantae</taxon>
        <taxon>Chlorophyta</taxon>
        <taxon>core chlorophytes</taxon>
        <taxon>Chlorophyceae</taxon>
        <taxon>CS clade</taxon>
        <taxon>Sphaeropleales</taxon>
        <taxon>Selenastraceae</taxon>
        <taxon>Raphidocelis</taxon>
    </lineage>
</organism>
<dbReference type="STRING" id="307507.A0A2V0NQ14"/>
<keyword evidence="5" id="KW-1185">Reference proteome</keyword>
<protein>
    <recommendedName>
        <fullName evidence="2">Vacuolar protein sorting-associated protein 29</fullName>
    </recommendedName>
</protein>
<evidence type="ECO:0000256" key="2">
    <source>
        <dbReference type="ARBA" id="ARBA00017767"/>
    </source>
</evidence>
<name>A0A2V0NQ14_9CHLO</name>
<dbReference type="FunCoup" id="A0A2V0NQ14">
    <property type="interactions" value="2035"/>
</dbReference>
<gene>
    <name evidence="4" type="ORF">Rsub_01561</name>
</gene>
<dbReference type="InterPro" id="IPR029052">
    <property type="entry name" value="Metallo-depent_PP-like"/>
</dbReference>
<proteinExistence type="inferred from homology"/>
<dbReference type="PANTHER" id="PTHR11124">
    <property type="entry name" value="VACUOLAR SORTING PROTEIN VPS29"/>
    <property type="match status" value="1"/>
</dbReference>
<evidence type="ECO:0000313" key="5">
    <source>
        <dbReference type="Proteomes" id="UP000247498"/>
    </source>
</evidence>
<dbReference type="Gene3D" id="3.60.21.10">
    <property type="match status" value="2"/>
</dbReference>
<evidence type="ECO:0000259" key="3">
    <source>
        <dbReference type="Pfam" id="PF12850"/>
    </source>
</evidence>
<comment type="caution">
    <text evidence="4">The sequence shown here is derived from an EMBL/GenBank/DDBJ whole genome shotgun (WGS) entry which is preliminary data.</text>
</comment>
<accession>A0A2V0NQ14</accession>
<dbReference type="EMBL" id="BDRX01000006">
    <property type="protein sequence ID" value="GBF88662.1"/>
    <property type="molecule type" value="Genomic_DNA"/>
</dbReference>
<dbReference type="OrthoDB" id="10258130at2759"/>
<dbReference type="Proteomes" id="UP000247498">
    <property type="component" value="Unassembled WGS sequence"/>
</dbReference>
<sequence length="156" mass="16851">MVLVLCIGDLHVPHRAQDMPAKFKELLKPGKVDHILCCGNLCSRSLLDYLRGICADVKLVAGDFDDHDAPEQLVVTIGDIRAVMYGERLQINPGSATGAYSALTPDAKPSFVLMDIDGAKARWACLPATVYVYQLVDGAVKVEKIDYTKPGAPPAL</sequence>
<evidence type="ECO:0000313" key="4">
    <source>
        <dbReference type="EMBL" id="GBF88662.1"/>
    </source>
</evidence>
<evidence type="ECO:0000256" key="1">
    <source>
        <dbReference type="ARBA" id="ARBA00005945"/>
    </source>
</evidence>
<feature type="domain" description="Calcineurin-like phosphoesterase" evidence="3">
    <location>
        <begin position="4"/>
        <end position="85"/>
    </location>
</feature>
<comment type="similarity">
    <text evidence="1">Belongs to the VPS29 family.</text>
</comment>
<dbReference type="Pfam" id="PF12850">
    <property type="entry name" value="Metallophos_2"/>
    <property type="match status" value="1"/>
</dbReference>
<dbReference type="AlphaFoldDB" id="A0A2V0NQ14"/>
<dbReference type="SUPFAM" id="SSF56300">
    <property type="entry name" value="Metallo-dependent phosphatases"/>
    <property type="match status" value="1"/>
</dbReference>
<dbReference type="InterPro" id="IPR000979">
    <property type="entry name" value="Phosphodiesterase_MJ0936/Vps29"/>
</dbReference>